<gene>
    <name evidence="4" type="ORF">KAK03_03895</name>
</gene>
<evidence type="ECO:0000313" key="5">
    <source>
        <dbReference type="Proteomes" id="UP000676246"/>
    </source>
</evidence>
<evidence type="ECO:0000256" key="3">
    <source>
        <dbReference type="SAM" id="Phobius"/>
    </source>
</evidence>
<accession>A0A940Y4H5</accession>
<comment type="similarity">
    <text evidence="1">Belongs to the transferase hexapeptide repeat family.</text>
</comment>
<reference evidence="4 5" key="1">
    <citation type="submission" date="2021-04" db="EMBL/GenBank/DDBJ databases">
        <title>The genome sequence of Ideonella sp. 3Y2.</title>
        <authorList>
            <person name="Liu Y."/>
        </authorList>
    </citation>
    <scope>NUCLEOTIDE SEQUENCE [LARGE SCALE GENOMIC DNA]</scope>
    <source>
        <strain evidence="4 5">3Y2</strain>
    </source>
</reference>
<dbReference type="PANTHER" id="PTHR23416:SF23">
    <property type="entry name" value="ACETYLTRANSFERASE C18B11.09C-RELATED"/>
    <property type="match status" value="1"/>
</dbReference>
<dbReference type="GO" id="GO:0008374">
    <property type="term" value="F:O-acyltransferase activity"/>
    <property type="evidence" value="ECO:0007669"/>
    <property type="project" value="TreeGrafter"/>
</dbReference>
<keyword evidence="5" id="KW-1185">Reference proteome</keyword>
<proteinExistence type="inferred from homology"/>
<name>A0A940Y4H5_9BURK</name>
<dbReference type="PANTHER" id="PTHR23416">
    <property type="entry name" value="SIALIC ACID SYNTHASE-RELATED"/>
    <property type="match status" value="1"/>
</dbReference>
<protein>
    <submittedName>
        <fullName evidence="4">Acyltransferase</fullName>
    </submittedName>
</protein>
<evidence type="ECO:0000256" key="1">
    <source>
        <dbReference type="ARBA" id="ARBA00007274"/>
    </source>
</evidence>
<sequence>MNAALRAALDQGYFLVLQLINVLHGLLPFALRPLLYRACGYRVHRSATLQGGVRFFHVGRLEVGEGSLVNRGVLLDNRGGIRIGRQVSIAHDARIYTMGHDPHDPDFVTKSAPVQIDDHAVVFAAAMIMPGVHLGEGCVVMAGSVVTQDVPPGRMVGGNPARDLGERRCTPRYRLKRRFWFAH</sequence>
<dbReference type="EMBL" id="JAGQDD010000002">
    <property type="protein sequence ID" value="MBQ0929617.1"/>
    <property type="molecule type" value="Genomic_DNA"/>
</dbReference>
<dbReference type="Gene3D" id="2.160.10.10">
    <property type="entry name" value="Hexapeptide repeat proteins"/>
    <property type="match status" value="1"/>
</dbReference>
<dbReference type="InterPro" id="IPR051159">
    <property type="entry name" value="Hexapeptide_acetyltransf"/>
</dbReference>
<dbReference type="Proteomes" id="UP000676246">
    <property type="component" value="Unassembled WGS sequence"/>
</dbReference>
<dbReference type="RefSeq" id="WP_210851875.1">
    <property type="nucleotide sequence ID" value="NZ_JAGQDD010000002.1"/>
</dbReference>
<comment type="caution">
    <text evidence="4">The sequence shown here is derived from an EMBL/GenBank/DDBJ whole genome shotgun (WGS) entry which is preliminary data.</text>
</comment>
<organism evidence="4 5">
    <name type="scientific">Ideonella alba</name>
    <dbReference type="NCBI Taxonomy" id="2824118"/>
    <lineage>
        <taxon>Bacteria</taxon>
        <taxon>Pseudomonadati</taxon>
        <taxon>Pseudomonadota</taxon>
        <taxon>Betaproteobacteria</taxon>
        <taxon>Burkholderiales</taxon>
        <taxon>Sphaerotilaceae</taxon>
        <taxon>Ideonella</taxon>
    </lineage>
</organism>
<keyword evidence="2" id="KW-0808">Transferase</keyword>
<dbReference type="CDD" id="cd04647">
    <property type="entry name" value="LbH_MAT_like"/>
    <property type="match status" value="1"/>
</dbReference>
<keyword evidence="3" id="KW-0472">Membrane</keyword>
<dbReference type="AlphaFoldDB" id="A0A940Y4H5"/>
<keyword evidence="3" id="KW-0812">Transmembrane</keyword>
<dbReference type="GO" id="GO:0005829">
    <property type="term" value="C:cytosol"/>
    <property type="evidence" value="ECO:0007669"/>
    <property type="project" value="TreeGrafter"/>
</dbReference>
<dbReference type="SUPFAM" id="SSF51161">
    <property type="entry name" value="Trimeric LpxA-like enzymes"/>
    <property type="match status" value="1"/>
</dbReference>
<evidence type="ECO:0000313" key="4">
    <source>
        <dbReference type="EMBL" id="MBQ0929617.1"/>
    </source>
</evidence>
<feature type="transmembrane region" description="Helical" evidence="3">
    <location>
        <begin position="12"/>
        <end position="35"/>
    </location>
</feature>
<keyword evidence="3" id="KW-1133">Transmembrane helix</keyword>
<keyword evidence="4" id="KW-0012">Acyltransferase</keyword>
<evidence type="ECO:0000256" key="2">
    <source>
        <dbReference type="ARBA" id="ARBA00022679"/>
    </source>
</evidence>
<dbReference type="InterPro" id="IPR011004">
    <property type="entry name" value="Trimer_LpxA-like_sf"/>
</dbReference>